<protein>
    <submittedName>
        <fullName evidence="1">Uncharacterized protein</fullName>
    </submittedName>
</protein>
<gene>
    <name evidence="1" type="ORF">BJY27_001997</name>
</gene>
<sequence length="52" mass="5563">METLAELLADTGVLAGQGGSPGHQRMFGQLRVDRADFGFGKVQSARDLTDIE</sequence>
<name>A0ABR6LG28_9ACTN</name>
<dbReference type="RefSeq" id="WP_158634929.1">
    <property type="nucleotide sequence ID" value="NZ_CP157809.1"/>
</dbReference>
<keyword evidence="2" id="KW-1185">Reference proteome</keyword>
<organism evidence="1 2">
    <name type="scientific">Streptomyces rapamycinicus</name>
    <dbReference type="NCBI Taxonomy" id="1226757"/>
    <lineage>
        <taxon>Bacteria</taxon>
        <taxon>Bacillati</taxon>
        <taxon>Actinomycetota</taxon>
        <taxon>Actinomycetes</taxon>
        <taxon>Kitasatosporales</taxon>
        <taxon>Streptomycetaceae</taxon>
        <taxon>Streptomyces</taxon>
        <taxon>Streptomyces violaceusniger group</taxon>
    </lineage>
</organism>
<dbReference type="Proteomes" id="UP000530530">
    <property type="component" value="Unassembled WGS sequence"/>
</dbReference>
<accession>A0ABR6LG28</accession>
<reference evidence="1 2" key="1">
    <citation type="submission" date="2020-08" db="EMBL/GenBank/DDBJ databases">
        <title>Sequencing the genomes of 1000 actinobacteria strains.</title>
        <authorList>
            <person name="Klenk H.-P."/>
        </authorList>
    </citation>
    <scope>NUCLEOTIDE SEQUENCE [LARGE SCALE GENOMIC DNA]</scope>
    <source>
        <strain evidence="1 2">DSM 41530</strain>
    </source>
</reference>
<comment type="caution">
    <text evidence="1">The sequence shown here is derived from an EMBL/GenBank/DDBJ whole genome shotgun (WGS) entry which is preliminary data.</text>
</comment>
<dbReference type="EMBL" id="JACHNG010000001">
    <property type="protein sequence ID" value="MBB4781036.1"/>
    <property type="molecule type" value="Genomic_DNA"/>
</dbReference>
<proteinExistence type="predicted"/>
<evidence type="ECO:0000313" key="2">
    <source>
        <dbReference type="Proteomes" id="UP000530530"/>
    </source>
</evidence>
<evidence type="ECO:0000313" key="1">
    <source>
        <dbReference type="EMBL" id="MBB4781036.1"/>
    </source>
</evidence>